<keyword evidence="2" id="KW-1185">Reference proteome</keyword>
<comment type="caution">
    <text evidence="1">The sequence shown here is derived from an EMBL/GenBank/DDBJ whole genome shotgun (WGS) entry which is preliminary data.</text>
</comment>
<dbReference type="RefSeq" id="WP_209460081.1">
    <property type="nucleotide sequence ID" value="NZ_JAGGKC010000021.1"/>
</dbReference>
<evidence type="ECO:0000313" key="2">
    <source>
        <dbReference type="Proteomes" id="UP001519271"/>
    </source>
</evidence>
<dbReference type="Proteomes" id="UP001519271">
    <property type="component" value="Unassembled WGS sequence"/>
</dbReference>
<reference evidence="1 2" key="1">
    <citation type="submission" date="2021-03" db="EMBL/GenBank/DDBJ databases">
        <title>Genomic Encyclopedia of Type Strains, Phase IV (KMG-IV): sequencing the most valuable type-strain genomes for metagenomic binning, comparative biology and taxonomic classification.</title>
        <authorList>
            <person name="Goeker M."/>
        </authorList>
    </citation>
    <scope>NUCLEOTIDE SEQUENCE [LARGE SCALE GENOMIC DNA]</scope>
    <source>
        <strain evidence="1 2">DSM 6139</strain>
    </source>
</reference>
<gene>
    <name evidence="1" type="ORF">J2Z34_002391</name>
</gene>
<dbReference type="InterPro" id="IPR054199">
    <property type="entry name" value="DUF6904"/>
</dbReference>
<dbReference type="Pfam" id="PF21845">
    <property type="entry name" value="DUF6904"/>
    <property type="match status" value="1"/>
</dbReference>
<dbReference type="EMBL" id="JAGGKC010000021">
    <property type="protein sequence ID" value="MBP1919895.1"/>
    <property type="molecule type" value="Genomic_DNA"/>
</dbReference>
<proteinExistence type="predicted"/>
<protein>
    <submittedName>
        <fullName evidence="1">Uncharacterized protein</fullName>
    </submittedName>
</protein>
<accession>A0ABS4G6I6</accession>
<sequence length="256" mass="29763">MIKVETTPNITGVKISGDYNDLYVLVGALHEIAILDDDIRNSRYLEMSNRILGLCYDIRHAFQGDREIMLAENGMDEDLMKVHSIIAPKNNVYFSCNCLYPEMFFVMLALNKLVELRIRALTKNTYIFSEALDKKVVWDMTITQVRLLQAAFAECMKGTLSEGSFSRWLNFMNGRFSVIESLTTQYIDLLNLKFISMPKEKRLKNLNVFAKRIAEFEYDMKHKEISIIVREGAKQYECPPGEIMVRGHEYPEEIEW</sequence>
<evidence type="ECO:0000313" key="1">
    <source>
        <dbReference type="EMBL" id="MBP1919895.1"/>
    </source>
</evidence>
<organism evidence="1 2">
    <name type="scientific">Youngiibacter multivorans</name>
    <dbReference type="NCBI Taxonomy" id="937251"/>
    <lineage>
        <taxon>Bacteria</taxon>
        <taxon>Bacillati</taxon>
        <taxon>Bacillota</taxon>
        <taxon>Clostridia</taxon>
        <taxon>Eubacteriales</taxon>
        <taxon>Clostridiaceae</taxon>
        <taxon>Youngiibacter</taxon>
    </lineage>
</organism>
<name>A0ABS4G6I6_9CLOT</name>